<dbReference type="InterPro" id="IPR006059">
    <property type="entry name" value="SBP"/>
</dbReference>
<keyword evidence="4 5" id="KW-0732">Signal</keyword>
<reference evidence="6 7" key="1">
    <citation type="submission" date="2018-10" db="EMBL/GenBank/DDBJ databases">
        <authorList>
            <person name="Li J."/>
        </authorList>
    </citation>
    <scope>NUCLEOTIDE SEQUENCE [LARGE SCALE GENOMIC DNA]</scope>
    <source>
        <strain evidence="6 7">ZD1-4</strain>
    </source>
</reference>
<organism evidence="6 7">
    <name type="scientific">Mycetocola zhadangensis</name>
    <dbReference type="NCBI Taxonomy" id="1164595"/>
    <lineage>
        <taxon>Bacteria</taxon>
        <taxon>Bacillati</taxon>
        <taxon>Actinomycetota</taxon>
        <taxon>Actinomycetes</taxon>
        <taxon>Micrococcales</taxon>
        <taxon>Microbacteriaceae</taxon>
        <taxon>Mycetocola</taxon>
    </lineage>
</organism>
<dbReference type="InterPro" id="IPR050490">
    <property type="entry name" value="Bact_solute-bd_prot1"/>
</dbReference>
<dbReference type="EMBL" id="RCWJ01000002">
    <property type="protein sequence ID" value="RLQ84311.1"/>
    <property type="molecule type" value="Genomic_DNA"/>
</dbReference>
<sequence>MAQRFLSFAAVIAASALALTGCAAGDAEDEKTTVSFRLWDSTVASAYEESFAAFEKENPDIDVKVNIVGWGDYWTKLRTDVAGKTMDDLFWVNNSYFGAYADSGNLVNIDSALGKDAREGWQDSVVDQFTRDDTLWGVPQLYDAGVAVYYNKDLIEAAGVTPEALADLSWSPDPAADTYLPVAKSLTRDSAGVPATDPAFNGTAAQYGTNIAYDTQAITLPFIGSNGGVYQIGDSFAFSDPKTVEAFQYLVSAINTAKVAPSAADTNTNSDFSRDAFLQGKMAMFQSGLYNLKNVADGAQFDWGVAPMPKGPAGRVTVTNGVVVAGNAASDKQDAIAEVLTWLGSEEGNSYLGKTGAAVPAVESAQADYFDYWEGKGVSVDPFFDVVEGAPPIPAPTGANYGKGFEAFDPIFQEIFKGTLDPKVGLKQAEDAANAAISG</sequence>
<dbReference type="OrthoDB" id="1650177at2"/>
<keyword evidence="7" id="KW-1185">Reference proteome</keyword>
<protein>
    <submittedName>
        <fullName evidence="6">Sugar ABC transporter substrate-binding protein</fullName>
    </submittedName>
</protein>
<dbReference type="GO" id="GO:0030313">
    <property type="term" value="C:cell envelope"/>
    <property type="evidence" value="ECO:0007669"/>
    <property type="project" value="UniProtKB-SubCell"/>
</dbReference>
<dbReference type="RefSeq" id="WP_121659357.1">
    <property type="nucleotide sequence ID" value="NZ_BMEK01000002.1"/>
</dbReference>
<dbReference type="AlphaFoldDB" id="A0A3L7J4D8"/>
<feature type="signal peptide" evidence="5">
    <location>
        <begin position="1"/>
        <end position="23"/>
    </location>
</feature>
<keyword evidence="3" id="KW-0813">Transport</keyword>
<evidence type="ECO:0000256" key="1">
    <source>
        <dbReference type="ARBA" id="ARBA00004196"/>
    </source>
</evidence>
<accession>A0A3L7J4D8</accession>
<dbReference type="PANTHER" id="PTHR43649:SF31">
    <property type="entry name" value="SN-GLYCEROL-3-PHOSPHATE-BINDING PERIPLASMIC PROTEIN UGPB"/>
    <property type="match status" value="1"/>
</dbReference>
<evidence type="ECO:0000313" key="6">
    <source>
        <dbReference type="EMBL" id="RLQ84311.1"/>
    </source>
</evidence>
<dbReference type="PROSITE" id="PS51257">
    <property type="entry name" value="PROKAR_LIPOPROTEIN"/>
    <property type="match status" value="1"/>
</dbReference>
<dbReference type="Gene3D" id="3.40.190.10">
    <property type="entry name" value="Periplasmic binding protein-like II"/>
    <property type="match status" value="1"/>
</dbReference>
<gene>
    <name evidence="6" type="ORF">D9V28_08900</name>
</gene>
<evidence type="ECO:0000313" key="7">
    <source>
        <dbReference type="Proteomes" id="UP000282460"/>
    </source>
</evidence>
<comment type="subcellular location">
    <subcellularLocation>
        <location evidence="1">Cell envelope</location>
    </subcellularLocation>
</comment>
<comment type="similarity">
    <text evidence="2">Belongs to the bacterial solute-binding protein 1 family.</text>
</comment>
<feature type="chain" id="PRO_5038906706" evidence="5">
    <location>
        <begin position="24"/>
        <end position="439"/>
    </location>
</feature>
<evidence type="ECO:0000256" key="3">
    <source>
        <dbReference type="ARBA" id="ARBA00022448"/>
    </source>
</evidence>
<dbReference type="Proteomes" id="UP000282460">
    <property type="component" value="Unassembled WGS sequence"/>
</dbReference>
<name>A0A3L7J4D8_9MICO</name>
<dbReference type="PANTHER" id="PTHR43649">
    <property type="entry name" value="ARABINOSE-BINDING PROTEIN-RELATED"/>
    <property type="match status" value="1"/>
</dbReference>
<dbReference type="SUPFAM" id="SSF53850">
    <property type="entry name" value="Periplasmic binding protein-like II"/>
    <property type="match status" value="1"/>
</dbReference>
<proteinExistence type="inferred from homology"/>
<evidence type="ECO:0000256" key="5">
    <source>
        <dbReference type="SAM" id="SignalP"/>
    </source>
</evidence>
<comment type="caution">
    <text evidence="6">The sequence shown here is derived from an EMBL/GenBank/DDBJ whole genome shotgun (WGS) entry which is preliminary data.</text>
</comment>
<dbReference type="CDD" id="cd13585">
    <property type="entry name" value="PBP2_TMBP_like"/>
    <property type="match status" value="1"/>
</dbReference>
<evidence type="ECO:0000256" key="4">
    <source>
        <dbReference type="ARBA" id="ARBA00022729"/>
    </source>
</evidence>
<dbReference type="Pfam" id="PF01547">
    <property type="entry name" value="SBP_bac_1"/>
    <property type="match status" value="1"/>
</dbReference>
<evidence type="ECO:0000256" key="2">
    <source>
        <dbReference type="ARBA" id="ARBA00008520"/>
    </source>
</evidence>